<name>Q6K269_ORYSJ</name>
<reference evidence="3" key="4">
    <citation type="journal article" date="2008" name="Nucleic Acids Res.">
        <title>The rice annotation project database (RAP-DB): 2008 update.</title>
        <authorList>
            <consortium name="The rice annotation project (RAP)"/>
        </authorList>
    </citation>
    <scope>GENOME REANNOTATION</scope>
    <source>
        <strain evidence="3">cv. Nipponbare</strain>
    </source>
</reference>
<reference evidence="2" key="3">
    <citation type="journal article" date="2005" name="PLoS Biol.">
        <title>The genomes of Oryza sativa: a history of duplications.</title>
        <authorList>
            <person name="Yu J."/>
            <person name="Wang J."/>
            <person name="Lin W."/>
            <person name="Li S."/>
            <person name="Li H."/>
            <person name="Zhou J."/>
            <person name="Ni P."/>
            <person name="Dong W."/>
            <person name="Hu S."/>
            <person name="Zeng C."/>
            <person name="Zhang J."/>
            <person name="Zhang Y."/>
            <person name="Li R."/>
            <person name="Xu Z."/>
            <person name="Li S."/>
            <person name="Li X."/>
            <person name="Zheng H."/>
            <person name="Cong L."/>
            <person name="Lin L."/>
            <person name="Yin J."/>
            <person name="Geng J."/>
            <person name="Li G."/>
            <person name="Shi J."/>
            <person name="Liu J."/>
            <person name="Lv H."/>
            <person name="Li J."/>
            <person name="Wang J."/>
            <person name="Deng Y."/>
            <person name="Ran L."/>
            <person name="Shi X."/>
            <person name="Wang X."/>
            <person name="Wu Q."/>
            <person name="Li C."/>
            <person name="Ren X."/>
            <person name="Wang J."/>
            <person name="Wang X."/>
            <person name="Li D."/>
            <person name="Liu D."/>
            <person name="Zhang X."/>
            <person name="Ji Z."/>
            <person name="Zhao W."/>
            <person name="Sun Y."/>
            <person name="Zhang Z."/>
            <person name="Bao J."/>
            <person name="Han Y."/>
            <person name="Dong L."/>
            <person name="Ji J."/>
            <person name="Chen P."/>
            <person name="Wu S."/>
            <person name="Liu J."/>
            <person name="Xiao Y."/>
            <person name="Bu D."/>
            <person name="Tan J."/>
            <person name="Yang L."/>
            <person name="Ye C."/>
            <person name="Zhang J."/>
            <person name="Xu J."/>
            <person name="Zhou Y."/>
            <person name="Yu Y."/>
            <person name="Zhang B."/>
            <person name="Zhuang S."/>
            <person name="Wei H."/>
            <person name="Liu B."/>
            <person name="Lei M."/>
            <person name="Yu H."/>
            <person name="Li Y."/>
            <person name="Xu H."/>
            <person name="Wei S."/>
            <person name="He X."/>
            <person name="Fang L."/>
            <person name="Zhang Z."/>
            <person name="Zhang Y."/>
            <person name="Huang X."/>
            <person name="Su Z."/>
            <person name="Tong W."/>
            <person name="Li J."/>
            <person name="Tong Z."/>
            <person name="Li S."/>
            <person name="Ye J."/>
            <person name="Wang L."/>
            <person name="Fang L."/>
            <person name="Lei T."/>
            <person name="Chen C."/>
            <person name="Chen H."/>
            <person name="Xu Z."/>
            <person name="Li H."/>
            <person name="Huang H."/>
            <person name="Zhang F."/>
            <person name="Xu H."/>
            <person name="Li N."/>
            <person name="Zhao C."/>
            <person name="Li S."/>
            <person name="Dong L."/>
            <person name="Huang Y."/>
            <person name="Li L."/>
            <person name="Xi Y."/>
            <person name="Qi Q."/>
            <person name="Li W."/>
            <person name="Zhang B."/>
            <person name="Hu W."/>
            <person name="Zhang Y."/>
            <person name="Tian X."/>
            <person name="Jiao Y."/>
            <person name="Liang X."/>
            <person name="Jin J."/>
            <person name="Gao L."/>
            <person name="Zheng W."/>
            <person name="Hao B."/>
            <person name="Liu S."/>
            <person name="Wang W."/>
            <person name="Yuan L."/>
            <person name="Cao M."/>
            <person name="McDermott J."/>
            <person name="Samudrala R."/>
            <person name="Wang J."/>
            <person name="Wong G.K."/>
            <person name="Yang H."/>
        </authorList>
    </citation>
    <scope>NUCLEOTIDE SEQUENCE [LARGE SCALE GENOMIC DNA]</scope>
</reference>
<organism evidence="2">
    <name type="scientific">Oryza sativa subsp. japonica</name>
    <name type="common">Rice</name>
    <dbReference type="NCBI Taxonomy" id="39947"/>
    <lineage>
        <taxon>Eukaryota</taxon>
        <taxon>Viridiplantae</taxon>
        <taxon>Streptophyta</taxon>
        <taxon>Embryophyta</taxon>
        <taxon>Tracheophyta</taxon>
        <taxon>Spermatophyta</taxon>
        <taxon>Magnoliopsida</taxon>
        <taxon>Liliopsida</taxon>
        <taxon>Poales</taxon>
        <taxon>Poaceae</taxon>
        <taxon>BOP clade</taxon>
        <taxon>Oryzoideae</taxon>
        <taxon>Oryzeae</taxon>
        <taxon>Oryzinae</taxon>
        <taxon>Oryza</taxon>
        <taxon>Oryza sativa</taxon>
    </lineage>
</organism>
<accession>B9G262</accession>
<dbReference type="EMBL" id="AP006062">
    <property type="protein sequence ID" value="BAD20102.1"/>
    <property type="molecule type" value="Genomic_DNA"/>
</dbReference>
<evidence type="ECO:0000313" key="2">
    <source>
        <dbReference type="EMBL" id="EEE69208.1"/>
    </source>
</evidence>
<dbReference type="AlphaFoldDB" id="Q6K269"/>
<dbReference type="Proteomes" id="UP000007752">
    <property type="component" value="Chromosome 9"/>
</dbReference>
<evidence type="ECO:0000313" key="3">
    <source>
        <dbReference type="Proteomes" id="UP000000763"/>
    </source>
</evidence>
<protein>
    <submittedName>
        <fullName evidence="2">Uncharacterized protein</fullName>
    </submittedName>
</protein>
<reference evidence="2" key="5">
    <citation type="submission" date="2008-12" db="EMBL/GenBank/DDBJ databases">
        <title>Improved gene annotation of the rice (Oryza sativa) genomes.</title>
        <authorList>
            <person name="Wang J."/>
            <person name="Li R."/>
            <person name="Fan W."/>
            <person name="Huang Q."/>
            <person name="Zhang J."/>
            <person name="Zhou Y."/>
            <person name="Hu Y."/>
            <person name="Zi S."/>
            <person name="Li J."/>
            <person name="Ni P."/>
            <person name="Zheng H."/>
            <person name="Zhang Y."/>
            <person name="Zhao M."/>
            <person name="Hao Q."/>
            <person name="McDermott J."/>
            <person name="Samudrala R."/>
            <person name="Kristiansen K."/>
            <person name="Wong G.K.-S."/>
        </authorList>
    </citation>
    <scope>NUCLEOTIDE SEQUENCE</scope>
</reference>
<evidence type="ECO:0000313" key="1">
    <source>
        <dbReference type="EMBL" id="BAD20102.1"/>
    </source>
</evidence>
<accession>Q6K269</accession>
<reference evidence="1" key="1">
    <citation type="submission" date="2002-11" db="EMBL/GenBank/DDBJ databases">
        <title>Oryza sativa nipponbare(GA3) genomic DNA, chromosome 9, PAC clone:P0415D04.</title>
        <authorList>
            <person name="Sasaki T."/>
            <person name="Matsumoto T."/>
            <person name="Hattori M."/>
            <person name="Sakaki Y."/>
            <person name="Katayose Y."/>
        </authorList>
    </citation>
    <scope>NUCLEOTIDE SEQUENCE</scope>
</reference>
<dbReference type="HOGENOM" id="CLU_1850342_0_0_1"/>
<proteinExistence type="predicted"/>
<dbReference type="EMBL" id="CM000146">
    <property type="protein sequence ID" value="EEE69208.1"/>
    <property type="molecule type" value="Genomic_DNA"/>
</dbReference>
<gene>
    <name evidence="2" type="ORF">OsJ_28415</name>
    <name evidence="1" type="ORF">P0415D04.49</name>
</gene>
<reference evidence="3" key="2">
    <citation type="journal article" date="2005" name="Nature">
        <title>The map-based sequence of the rice genome.</title>
        <authorList>
            <consortium name="International rice genome sequencing project (IRGSP)"/>
            <person name="Matsumoto T."/>
            <person name="Wu J."/>
            <person name="Kanamori H."/>
            <person name="Katayose Y."/>
            <person name="Fujisawa M."/>
            <person name="Namiki N."/>
            <person name="Mizuno H."/>
            <person name="Yamamoto K."/>
            <person name="Antonio B.A."/>
            <person name="Baba T."/>
            <person name="Sakata K."/>
            <person name="Nagamura Y."/>
            <person name="Aoki H."/>
            <person name="Arikawa K."/>
            <person name="Arita K."/>
            <person name="Bito T."/>
            <person name="Chiden Y."/>
            <person name="Fujitsuka N."/>
            <person name="Fukunaka R."/>
            <person name="Hamada M."/>
            <person name="Harada C."/>
            <person name="Hayashi A."/>
            <person name="Hijishita S."/>
            <person name="Honda M."/>
            <person name="Hosokawa S."/>
            <person name="Ichikawa Y."/>
            <person name="Idonuma A."/>
            <person name="Iijima M."/>
            <person name="Ikeda M."/>
            <person name="Ikeno M."/>
            <person name="Ito K."/>
            <person name="Ito S."/>
            <person name="Ito T."/>
            <person name="Ito Y."/>
            <person name="Ito Y."/>
            <person name="Iwabuchi A."/>
            <person name="Kamiya K."/>
            <person name="Karasawa W."/>
            <person name="Kurita K."/>
            <person name="Katagiri S."/>
            <person name="Kikuta A."/>
            <person name="Kobayashi H."/>
            <person name="Kobayashi N."/>
            <person name="Machita K."/>
            <person name="Maehara T."/>
            <person name="Masukawa M."/>
            <person name="Mizubayashi T."/>
            <person name="Mukai Y."/>
            <person name="Nagasaki H."/>
            <person name="Nagata Y."/>
            <person name="Naito S."/>
            <person name="Nakashima M."/>
            <person name="Nakama Y."/>
            <person name="Nakamichi Y."/>
            <person name="Nakamura M."/>
            <person name="Meguro A."/>
            <person name="Negishi M."/>
            <person name="Ohta I."/>
            <person name="Ohta T."/>
            <person name="Okamoto M."/>
            <person name="Ono N."/>
            <person name="Saji S."/>
            <person name="Sakaguchi M."/>
            <person name="Sakai K."/>
            <person name="Shibata M."/>
            <person name="Shimokawa T."/>
            <person name="Song J."/>
            <person name="Takazaki Y."/>
            <person name="Terasawa K."/>
            <person name="Tsugane M."/>
            <person name="Tsuji K."/>
            <person name="Ueda S."/>
            <person name="Waki K."/>
            <person name="Yamagata H."/>
            <person name="Yamamoto M."/>
            <person name="Yamamoto S."/>
            <person name="Yamane H."/>
            <person name="Yoshiki S."/>
            <person name="Yoshihara R."/>
            <person name="Yukawa K."/>
            <person name="Zhong H."/>
            <person name="Yano M."/>
            <person name="Yuan Q."/>
            <person name="Ouyang S."/>
            <person name="Liu J."/>
            <person name="Jones K.M."/>
            <person name="Gansberger K."/>
            <person name="Moffat K."/>
            <person name="Hill J."/>
            <person name="Bera J."/>
            <person name="Fadrosh D."/>
            <person name="Jin S."/>
            <person name="Johri S."/>
            <person name="Kim M."/>
            <person name="Overton L."/>
            <person name="Reardon M."/>
            <person name="Tsitrin T."/>
            <person name="Vuong H."/>
            <person name="Weaver B."/>
            <person name="Ciecko A."/>
            <person name="Tallon L."/>
            <person name="Jackson J."/>
            <person name="Pai G."/>
            <person name="Aken S.V."/>
            <person name="Utterback T."/>
            <person name="Reidmuller S."/>
            <person name="Feldblyum T."/>
            <person name="Hsiao J."/>
            <person name="Zismann V."/>
            <person name="Iobst S."/>
            <person name="de Vazeille A.R."/>
            <person name="Buell C.R."/>
            <person name="Ying K."/>
            <person name="Li Y."/>
            <person name="Lu T."/>
            <person name="Huang Y."/>
            <person name="Zhao Q."/>
            <person name="Feng Q."/>
            <person name="Zhang L."/>
            <person name="Zhu J."/>
            <person name="Weng Q."/>
            <person name="Mu J."/>
            <person name="Lu Y."/>
            <person name="Fan D."/>
            <person name="Liu Y."/>
            <person name="Guan J."/>
            <person name="Zhang Y."/>
            <person name="Yu S."/>
            <person name="Liu X."/>
            <person name="Zhang Y."/>
            <person name="Hong G."/>
            <person name="Han B."/>
            <person name="Choisne N."/>
            <person name="Demange N."/>
            <person name="Orjeda G."/>
            <person name="Samain S."/>
            <person name="Cattolico L."/>
            <person name="Pelletier E."/>
            <person name="Couloux A."/>
            <person name="Segurens B."/>
            <person name="Wincker P."/>
            <person name="D'Hont A."/>
            <person name="Scarpelli C."/>
            <person name="Weissenbach J."/>
            <person name="Salanoubat M."/>
            <person name="Quetier F."/>
            <person name="Yu Y."/>
            <person name="Kim H.R."/>
            <person name="Rambo T."/>
            <person name="Currie J."/>
            <person name="Collura K."/>
            <person name="Luo M."/>
            <person name="Yang T."/>
            <person name="Ammiraju J.S.S."/>
            <person name="Engler F."/>
            <person name="Soderlund C."/>
            <person name="Wing R.A."/>
            <person name="Palmer L.E."/>
            <person name="de la Bastide M."/>
            <person name="Spiegel L."/>
            <person name="Nascimento L."/>
            <person name="Zutavern T."/>
            <person name="O'Shaughnessy A."/>
            <person name="Dike S."/>
            <person name="Dedhia N."/>
            <person name="Preston R."/>
            <person name="Balija V."/>
            <person name="McCombie W.R."/>
            <person name="Chow T."/>
            <person name="Chen H."/>
            <person name="Chung M."/>
            <person name="Chen C."/>
            <person name="Shaw J."/>
            <person name="Wu H."/>
            <person name="Hsiao K."/>
            <person name="Chao Y."/>
            <person name="Chu M."/>
            <person name="Cheng C."/>
            <person name="Hour A."/>
            <person name="Lee P."/>
            <person name="Lin S."/>
            <person name="Lin Y."/>
            <person name="Liou J."/>
            <person name="Liu S."/>
            <person name="Hsing Y."/>
            <person name="Raghuvanshi S."/>
            <person name="Mohanty A."/>
            <person name="Bharti A.K."/>
            <person name="Gaur A."/>
            <person name="Gupta V."/>
            <person name="Kumar D."/>
            <person name="Ravi V."/>
            <person name="Vij S."/>
            <person name="Kapur A."/>
            <person name="Khurana P."/>
            <person name="Khurana P."/>
            <person name="Khurana J.P."/>
            <person name="Tyagi A.K."/>
            <person name="Gaikwad K."/>
            <person name="Singh A."/>
            <person name="Dalal V."/>
            <person name="Srivastava S."/>
            <person name="Dixit A."/>
            <person name="Pal A.K."/>
            <person name="Ghazi I.A."/>
            <person name="Yadav M."/>
            <person name="Pandit A."/>
            <person name="Bhargava A."/>
            <person name="Sureshbabu K."/>
            <person name="Batra K."/>
            <person name="Sharma T.R."/>
            <person name="Mohapatra T."/>
            <person name="Singh N.K."/>
            <person name="Messing J."/>
            <person name="Nelson A.B."/>
            <person name="Fuks G."/>
            <person name="Kavchok S."/>
            <person name="Keizer G."/>
            <person name="Linton E."/>
            <person name="Llaca V."/>
            <person name="Song R."/>
            <person name="Tanyolac B."/>
            <person name="Young S."/>
            <person name="Ho-Il K."/>
            <person name="Hahn J.H."/>
            <person name="Sangsakoo G."/>
            <person name="Vanavichit A."/>
            <person name="de Mattos Luiz.A.T."/>
            <person name="Zimmer P.D."/>
            <person name="Malone G."/>
            <person name="Dellagostin O."/>
            <person name="de Oliveira A.C."/>
            <person name="Bevan M."/>
            <person name="Bancroft I."/>
            <person name="Minx P."/>
            <person name="Cordum H."/>
            <person name="Wilson R."/>
            <person name="Cheng Z."/>
            <person name="Jin W."/>
            <person name="Jiang J."/>
            <person name="Leong S.A."/>
            <person name="Iwama H."/>
            <person name="Gojobori T."/>
            <person name="Itoh T."/>
            <person name="Niimura Y."/>
            <person name="Fujii Y."/>
            <person name="Habara T."/>
            <person name="Sakai H."/>
            <person name="Sato Y."/>
            <person name="Wilson G."/>
            <person name="Kumar K."/>
            <person name="McCouch S."/>
            <person name="Juretic N."/>
            <person name="Hoen D."/>
            <person name="Wright S."/>
            <person name="Bruskiewich R."/>
            <person name="Bureau T."/>
            <person name="Miyao A."/>
            <person name="Hirochika H."/>
            <person name="Nishikawa T."/>
            <person name="Kadowaki K."/>
            <person name="Sugiura M."/>
            <person name="Burr B."/>
            <person name="Sasaki T."/>
        </authorList>
    </citation>
    <scope>NUCLEOTIDE SEQUENCE [LARGE SCALE GENOMIC DNA]</scope>
    <source>
        <strain evidence="3">cv. Nipponbare</strain>
    </source>
</reference>
<dbReference type="Proteomes" id="UP000000763">
    <property type="component" value="Chromosome 9"/>
</dbReference>
<sequence>MGRRCYRDVFWLVVLLFHLLVFVGALAVTGLNRFAQADRFTNLTATHRFTESLEPVRELLQRPTLEVEEVTPLSSRSRSSPTMAPRGCGVYYRMGMVGGNYWEPRRKDAERVVMRAATHNLTTYLTVLT</sequence>